<feature type="transmembrane region" description="Helical" evidence="11">
    <location>
        <begin position="61"/>
        <end position="81"/>
    </location>
</feature>
<feature type="transmembrane region" description="Helical" evidence="11">
    <location>
        <begin position="120"/>
        <end position="138"/>
    </location>
</feature>
<gene>
    <name evidence="13" type="ORF">D623_10035101</name>
</gene>
<reference evidence="13 14" key="1">
    <citation type="journal article" date="2013" name="Nat. Commun.">
        <title>Genome analysis reveals insights into physiology and longevity of the Brandt's bat Myotis brandtii.</title>
        <authorList>
            <person name="Seim I."/>
            <person name="Fang X."/>
            <person name="Xiong Z."/>
            <person name="Lobanov A.V."/>
            <person name="Huang Z."/>
            <person name="Ma S."/>
            <person name="Feng Y."/>
            <person name="Turanov A.A."/>
            <person name="Zhu Y."/>
            <person name="Lenz T.L."/>
            <person name="Gerashchenko M.V."/>
            <person name="Fan D."/>
            <person name="Hee Yim S."/>
            <person name="Yao X."/>
            <person name="Jordan D."/>
            <person name="Xiong Y."/>
            <person name="Ma Y."/>
            <person name="Lyapunov A.N."/>
            <person name="Chen G."/>
            <person name="Kulakova O.I."/>
            <person name="Sun Y."/>
            <person name="Lee S.G."/>
            <person name="Bronson R.T."/>
            <person name="Moskalev A.A."/>
            <person name="Sunyaev S.R."/>
            <person name="Zhang G."/>
            <person name="Krogh A."/>
            <person name="Wang J."/>
            <person name="Gladyshev V.N."/>
        </authorList>
    </citation>
    <scope>NUCLEOTIDE SEQUENCE [LARGE SCALE GENOMIC DNA]</scope>
</reference>
<proteinExistence type="inferred from homology"/>
<dbReference type="GO" id="GO:0007200">
    <property type="term" value="P:phospholipase C-activating G protein-coupled receptor signaling pathway"/>
    <property type="evidence" value="ECO:0007669"/>
    <property type="project" value="TreeGrafter"/>
</dbReference>
<evidence type="ECO:0000256" key="9">
    <source>
        <dbReference type="RuleBase" id="RU000688"/>
    </source>
</evidence>
<dbReference type="PROSITE" id="PS50262">
    <property type="entry name" value="G_PROTEIN_RECEP_F1_2"/>
    <property type="match status" value="1"/>
</dbReference>
<dbReference type="AlphaFoldDB" id="S7MDR8"/>
<keyword evidence="5 11" id="KW-0472">Membrane</keyword>
<evidence type="ECO:0000256" key="7">
    <source>
        <dbReference type="ARBA" id="ARBA00023180"/>
    </source>
</evidence>
<comment type="similarity">
    <text evidence="9">Belongs to the G-protein coupled receptor 1 family.</text>
</comment>
<evidence type="ECO:0000256" key="11">
    <source>
        <dbReference type="SAM" id="Phobius"/>
    </source>
</evidence>
<dbReference type="PROSITE" id="PS00237">
    <property type="entry name" value="G_PROTEIN_RECEP_F1_1"/>
    <property type="match status" value="1"/>
</dbReference>
<feature type="transmembrane region" description="Helical" evidence="11">
    <location>
        <begin position="159"/>
        <end position="180"/>
    </location>
</feature>
<keyword evidence="3 11" id="KW-1133">Transmembrane helix</keyword>
<evidence type="ECO:0000256" key="3">
    <source>
        <dbReference type="ARBA" id="ARBA00022989"/>
    </source>
</evidence>
<dbReference type="InterPro" id="IPR017452">
    <property type="entry name" value="GPCR_Rhodpsn_7TM"/>
</dbReference>
<evidence type="ECO:0000256" key="4">
    <source>
        <dbReference type="ARBA" id="ARBA00023040"/>
    </source>
</evidence>
<dbReference type="Gene3D" id="1.20.1070.10">
    <property type="entry name" value="Rhodopsin 7-helix transmembrane proteins"/>
    <property type="match status" value="1"/>
</dbReference>
<feature type="transmembrane region" description="Helical" evidence="11">
    <location>
        <begin position="243"/>
        <end position="265"/>
    </location>
</feature>
<dbReference type="PANTHER" id="PTHR24232:SF103">
    <property type="entry name" value="G-PROTEIN COUPLED RECEPTORS FAMILY 1 PROFILE DOMAIN-CONTAINING PROTEIN"/>
    <property type="match status" value="1"/>
</dbReference>
<feature type="transmembrane region" description="Helical" evidence="11">
    <location>
        <begin position="200"/>
        <end position="222"/>
    </location>
</feature>
<dbReference type="InterPro" id="IPR000276">
    <property type="entry name" value="GPCR_Rhodpsn"/>
</dbReference>
<keyword evidence="7" id="KW-0325">Glycoprotein</keyword>
<evidence type="ECO:0000313" key="14">
    <source>
        <dbReference type="Proteomes" id="UP000052978"/>
    </source>
</evidence>
<evidence type="ECO:0000256" key="6">
    <source>
        <dbReference type="ARBA" id="ARBA00023170"/>
    </source>
</evidence>
<keyword evidence="4 9" id="KW-0297">G-protein coupled receptor</keyword>
<evidence type="ECO:0000256" key="8">
    <source>
        <dbReference type="ARBA" id="ARBA00023224"/>
    </source>
</evidence>
<feature type="transmembrane region" description="Helical" evidence="11">
    <location>
        <begin position="28"/>
        <end position="49"/>
    </location>
</feature>
<dbReference type="GO" id="GO:0005886">
    <property type="term" value="C:plasma membrane"/>
    <property type="evidence" value="ECO:0007669"/>
    <property type="project" value="TreeGrafter"/>
</dbReference>
<comment type="subcellular location">
    <subcellularLocation>
        <location evidence="1">Membrane</location>
        <topology evidence="1">Multi-pass membrane protein</topology>
    </subcellularLocation>
</comment>
<dbReference type="GO" id="GO:0004930">
    <property type="term" value="F:G protein-coupled receptor activity"/>
    <property type="evidence" value="ECO:0007669"/>
    <property type="project" value="UniProtKB-KW"/>
</dbReference>
<name>S7MDR8_MYOBR</name>
<dbReference type="PRINTS" id="PR00237">
    <property type="entry name" value="GPCRRHODOPSN"/>
</dbReference>
<dbReference type="SUPFAM" id="SSF81321">
    <property type="entry name" value="Family A G protein-coupled receptor-like"/>
    <property type="match status" value="1"/>
</dbReference>
<keyword evidence="6 9" id="KW-0675">Receptor</keyword>
<dbReference type="EMBL" id="KE161207">
    <property type="protein sequence ID" value="EPQ02399.1"/>
    <property type="molecule type" value="Genomic_DNA"/>
</dbReference>
<dbReference type="Pfam" id="PF00001">
    <property type="entry name" value="7tm_1"/>
    <property type="match status" value="1"/>
</dbReference>
<feature type="domain" description="G-protein coupled receptors family 1 profile" evidence="12">
    <location>
        <begin position="41"/>
        <end position="306"/>
    </location>
</feature>
<dbReference type="Proteomes" id="UP000052978">
    <property type="component" value="Unassembled WGS sequence"/>
</dbReference>
<evidence type="ECO:0000313" key="13">
    <source>
        <dbReference type="EMBL" id="EPQ02399.1"/>
    </source>
</evidence>
<evidence type="ECO:0000256" key="5">
    <source>
        <dbReference type="ARBA" id="ARBA00023136"/>
    </source>
</evidence>
<evidence type="ECO:0000256" key="2">
    <source>
        <dbReference type="ARBA" id="ARBA00022692"/>
    </source>
</evidence>
<keyword evidence="8 9" id="KW-0807">Transducer</keyword>
<dbReference type="eggNOG" id="ENOG502S0QN">
    <property type="taxonomic scope" value="Eukaryota"/>
</dbReference>
<dbReference type="GO" id="GO:0035025">
    <property type="term" value="P:positive regulation of Rho protein signal transduction"/>
    <property type="evidence" value="ECO:0007669"/>
    <property type="project" value="TreeGrafter"/>
</dbReference>
<dbReference type="PANTHER" id="PTHR24232">
    <property type="entry name" value="G-PROTEIN COUPLED RECEPTOR"/>
    <property type="match status" value="1"/>
</dbReference>
<organism evidence="13 14">
    <name type="scientific">Myotis brandtii</name>
    <name type="common">Brandt's bat</name>
    <dbReference type="NCBI Taxonomy" id="109478"/>
    <lineage>
        <taxon>Eukaryota</taxon>
        <taxon>Metazoa</taxon>
        <taxon>Chordata</taxon>
        <taxon>Craniata</taxon>
        <taxon>Vertebrata</taxon>
        <taxon>Euteleostomi</taxon>
        <taxon>Mammalia</taxon>
        <taxon>Eutheria</taxon>
        <taxon>Laurasiatheria</taxon>
        <taxon>Chiroptera</taxon>
        <taxon>Yangochiroptera</taxon>
        <taxon>Vespertilionidae</taxon>
        <taxon>Myotis</taxon>
    </lineage>
</organism>
<evidence type="ECO:0000256" key="1">
    <source>
        <dbReference type="ARBA" id="ARBA00004141"/>
    </source>
</evidence>
<keyword evidence="14" id="KW-1185">Reference proteome</keyword>
<keyword evidence="2 9" id="KW-0812">Transmembrane</keyword>
<evidence type="ECO:0000259" key="12">
    <source>
        <dbReference type="PROSITE" id="PS50262"/>
    </source>
</evidence>
<protein>
    <submittedName>
        <fullName evidence="13">G-protein coupled receptor 35</fullName>
    </submittedName>
</protein>
<evidence type="ECO:0000256" key="10">
    <source>
        <dbReference type="SAM" id="MobiDB-lite"/>
    </source>
</evidence>
<sequence>MVPVADGPGNNSNSCSTDRGTLSQAATIASICLILVLGLLLNSLALWVFCCRMRRWTETRIYMVNLVVADCLLLLSLPGVLHTLGQGVGAQEGPLCRVLQSFYYPSGWAQEGPLCRVLQSFYYVNTYMSMWLLTAIATDRYAALHFPLRARAWRGPRQAALTCAALWLLVIGAVALPVAWLRPGESFCFGRGHTRGPKALIFSLLLFFLPLLILSFCSSQVLRRLHREWTRAQPPATTPILKALCVVMANLATFVLCFLPLHVALLAKLVAQWMNAACPTIQRVATFVQVASRIANANCCLDAVCYYFVAAEFQEEVGAVLARPWPFWGRMPGAPACDHPDLGAQGEAAEERGTGVGPAQP</sequence>
<feature type="region of interest" description="Disordered" evidence="10">
    <location>
        <begin position="341"/>
        <end position="361"/>
    </location>
</feature>
<accession>S7MDR8</accession>